<feature type="compositionally biased region" description="Polar residues" evidence="1">
    <location>
        <begin position="235"/>
        <end position="244"/>
    </location>
</feature>
<evidence type="ECO:0000256" key="1">
    <source>
        <dbReference type="SAM" id="MobiDB-lite"/>
    </source>
</evidence>
<dbReference type="OMA" id="KCETERI"/>
<evidence type="ECO:0000313" key="3">
    <source>
        <dbReference type="Proteomes" id="UP000002640"/>
    </source>
</evidence>
<gene>
    <name evidence="2" type="ORF">PHYSODRAFT_306431</name>
</gene>
<dbReference type="STRING" id="1094619.G5AB48"/>
<accession>G5AB48</accession>
<dbReference type="EMBL" id="JH159162">
    <property type="protein sequence ID" value="EGZ07193.1"/>
    <property type="molecule type" value="Genomic_DNA"/>
</dbReference>
<dbReference type="Proteomes" id="UP000002640">
    <property type="component" value="Unassembled WGS sequence"/>
</dbReference>
<feature type="region of interest" description="Disordered" evidence="1">
    <location>
        <begin position="108"/>
        <end position="261"/>
    </location>
</feature>
<feature type="compositionally biased region" description="Acidic residues" evidence="1">
    <location>
        <begin position="314"/>
        <end position="324"/>
    </location>
</feature>
<feature type="compositionally biased region" description="Low complexity" evidence="1">
    <location>
        <begin position="452"/>
        <end position="462"/>
    </location>
</feature>
<feature type="compositionally biased region" description="Low complexity" evidence="1">
    <location>
        <begin position="84"/>
        <end position="95"/>
    </location>
</feature>
<dbReference type="GeneID" id="20642727"/>
<feature type="compositionally biased region" description="Basic and acidic residues" evidence="1">
    <location>
        <begin position="58"/>
        <end position="68"/>
    </location>
</feature>
<name>G5AB48_PHYSP</name>
<dbReference type="KEGG" id="psoj:PHYSODRAFT_306431"/>
<evidence type="ECO:0000313" key="2">
    <source>
        <dbReference type="EMBL" id="EGZ07193.1"/>
    </source>
</evidence>
<dbReference type="RefSeq" id="XP_009536759.1">
    <property type="nucleotide sequence ID" value="XM_009538464.1"/>
</dbReference>
<reference evidence="2 3" key="1">
    <citation type="journal article" date="2006" name="Science">
        <title>Phytophthora genome sequences uncover evolutionary origins and mechanisms of pathogenesis.</title>
        <authorList>
            <person name="Tyler B.M."/>
            <person name="Tripathy S."/>
            <person name="Zhang X."/>
            <person name="Dehal P."/>
            <person name="Jiang R.H."/>
            <person name="Aerts A."/>
            <person name="Arredondo F.D."/>
            <person name="Baxter L."/>
            <person name="Bensasson D."/>
            <person name="Beynon J.L."/>
            <person name="Chapman J."/>
            <person name="Damasceno C.M."/>
            <person name="Dorrance A.E."/>
            <person name="Dou D."/>
            <person name="Dickerman A.W."/>
            <person name="Dubchak I.L."/>
            <person name="Garbelotto M."/>
            <person name="Gijzen M."/>
            <person name="Gordon S.G."/>
            <person name="Govers F."/>
            <person name="Grunwald N.J."/>
            <person name="Huang W."/>
            <person name="Ivors K.L."/>
            <person name="Jones R.W."/>
            <person name="Kamoun S."/>
            <person name="Krampis K."/>
            <person name="Lamour K.H."/>
            <person name="Lee M.K."/>
            <person name="McDonald W.H."/>
            <person name="Medina M."/>
            <person name="Meijer H.J."/>
            <person name="Nordberg E.K."/>
            <person name="Maclean D.J."/>
            <person name="Ospina-Giraldo M.D."/>
            <person name="Morris P.F."/>
            <person name="Phuntumart V."/>
            <person name="Putnam N.H."/>
            <person name="Rash S."/>
            <person name="Rose J.K."/>
            <person name="Sakihama Y."/>
            <person name="Salamov A.A."/>
            <person name="Savidor A."/>
            <person name="Scheuring C.F."/>
            <person name="Smith B.M."/>
            <person name="Sobral B.W."/>
            <person name="Terry A."/>
            <person name="Torto-Alalibo T.A."/>
            <person name="Win J."/>
            <person name="Xu Z."/>
            <person name="Zhang H."/>
            <person name="Grigoriev I.V."/>
            <person name="Rokhsar D.S."/>
            <person name="Boore J.L."/>
        </authorList>
    </citation>
    <scope>NUCLEOTIDE SEQUENCE [LARGE SCALE GENOMIC DNA]</scope>
    <source>
        <strain evidence="2 3">P6497</strain>
    </source>
</reference>
<protein>
    <submittedName>
        <fullName evidence="2">Uncharacterized protein</fullName>
    </submittedName>
</protein>
<proteinExistence type="predicted"/>
<feature type="compositionally biased region" description="Low complexity" evidence="1">
    <location>
        <begin position="42"/>
        <end position="51"/>
    </location>
</feature>
<feature type="compositionally biased region" description="Basic and acidic residues" evidence="1">
    <location>
        <begin position="174"/>
        <end position="191"/>
    </location>
</feature>
<feature type="compositionally biased region" description="Polar residues" evidence="1">
    <location>
        <begin position="162"/>
        <end position="173"/>
    </location>
</feature>
<feature type="compositionally biased region" description="Polar residues" evidence="1">
    <location>
        <begin position="193"/>
        <end position="209"/>
    </location>
</feature>
<keyword evidence="3" id="KW-1185">Reference proteome</keyword>
<feature type="compositionally biased region" description="Polar residues" evidence="1">
    <location>
        <begin position="111"/>
        <end position="120"/>
    </location>
</feature>
<feature type="compositionally biased region" description="Acidic residues" evidence="1">
    <location>
        <begin position="128"/>
        <end position="143"/>
    </location>
</feature>
<sequence>MGDDPYDFEIALPTASNTANRSTRKRGSSSDSDDDASGASGGLSSMSGISSEVESEQGTDHEQQDRAESNFSRTSKRFNEPKFAATAAAASSSGSVLDKAKSFLSKYSGAATGSKSNLPASSRLRMDLDDDDDFSVESSSGDDEAGKLAPPTKLSSVPVMNEQDSASLQSSEWHSVHEKSHEKIASHREDVNGESSQNSIESPAYTTHSVAVPAIATRDDEHSSNGSELGDSIESFHSSTSVSAAETAKITLPKPAYQEHEDSVDVYDDSFQEESLGLSHNSVVDHKLDLQPSLGAPSFTSARVGQSAASESGVYEEEMFEEESTVAIPAPTISSSAIKDNDIQQEDYNSSNYLDDEKPSLPNLPDDSRTDSPTADTPQPKLHSSLGASACIAGETLESESGVYGEEAYEEDSMRAVPPHPVSSSTNEDDNVRQENASPACDDSGDEKDDSVAPAPSTPSAPMVQEKSDPPPEAELEEVAPPTRPRVTIVRAFELDEGKRVEMRDASTQFTGNHAAIQTDLVPDGMHNLLAASPAPAPPNRKDQVSPSEPEAACGQRELPPTPPPPPVASTFGSSMYSLDALKVPMTASTSIYKQQLLALQEQILQKKRETERIVQDRISFQYTSLRGTERFHSLMIFVFSGGHPRIQFLAARRAQKLELWEALMRVDPTLDEKKAREVARLAQAAST</sequence>
<organism evidence="2 3">
    <name type="scientific">Phytophthora sojae (strain P6497)</name>
    <name type="common">Soybean stem and root rot agent</name>
    <name type="synonym">Phytophthora megasperma f. sp. glycines</name>
    <dbReference type="NCBI Taxonomy" id="1094619"/>
    <lineage>
        <taxon>Eukaryota</taxon>
        <taxon>Sar</taxon>
        <taxon>Stramenopiles</taxon>
        <taxon>Oomycota</taxon>
        <taxon>Peronosporomycetes</taxon>
        <taxon>Peronosporales</taxon>
        <taxon>Peronosporaceae</taxon>
        <taxon>Phytophthora</taxon>
    </lineage>
</organism>
<feature type="region of interest" description="Disordered" evidence="1">
    <location>
        <begin position="1"/>
        <end position="96"/>
    </location>
</feature>
<dbReference type="InParanoid" id="G5AB48"/>
<dbReference type="AlphaFoldDB" id="G5AB48"/>
<feature type="region of interest" description="Disordered" evidence="1">
    <location>
        <begin position="527"/>
        <end position="566"/>
    </location>
</feature>
<feature type="compositionally biased region" description="Polar residues" evidence="1">
    <location>
        <begin position="298"/>
        <end position="310"/>
    </location>
</feature>
<feature type="region of interest" description="Disordered" evidence="1">
    <location>
        <begin position="295"/>
        <end position="487"/>
    </location>
</feature>